<dbReference type="HOGENOM" id="CLU_409482_0_0_1"/>
<dbReference type="SMART" id="SM00389">
    <property type="entry name" value="HOX"/>
    <property type="match status" value="3"/>
</dbReference>
<feature type="compositionally biased region" description="Polar residues" evidence="6">
    <location>
        <begin position="287"/>
        <end position="298"/>
    </location>
</feature>
<feature type="DNA-binding region" description="Homeobox" evidence="4">
    <location>
        <begin position="12"/>
        <end position="71"/>
    </location>
</feature>
<dbReference type="PROSITE" id="PS00027">
    <property type="entry name" value="HOMEOBOX_1"/>
    <property type="match status" value="2"/>
</dbReference>
<dbReference type="GO" id="GO:0000981">
    <property type="term" value="F:DNA-binding transcription factor activity, RNA polymerase II-specific"/>
    <property type="evidence" value="ECO:0007669"/>
    <property type="project" value="InterPro"/>
</dbReference>
<dbReference type="GO" id="GO:0030154">
    <property type="term" value="P:cell differentiation"/>
    <property type="evidence" value="ECO:0007669"/>
    <property type="project" value="TreeGrafter"/>
</dbReference>
<feature type="compositionally biased region" description="Polar residues" evidence="6">
    <location>
        <begin position="308"/>
        <end position="327"/>
    </location>
</feature>
<keyword evidence="2 4" id="KW-0371">Homeobox</keyword>
<dbReference type="KEGG" id="scm:SCHCO_02613044"/>
<feature type="DNA-binding region" description="Homeobox" evidence="4">
    <location>
        <begin position="346"/>
        <end position="405"/>
    </location>
</feature>
<dbReference type="PROSITE" id="PS50071">
    <property type="entry name" value="HOMEOBOX_2"/>
    <property type="match status" value="3"/>
</dbReference>
<reference evidence="8 9" key="1">
    <citation type="journal article" date="2010" name="Nat. Biotechnol.">
        <title>Genome sequence of the model mushroom Schizophyllum commune.</title>
        <authorList>
            <person name="Ohm R.A."/>
            <person name="de Jong J.F."/>
            <person name="Lugones L.G."/>
            <person name="Aerts A."/>
            <person name="Kothe E."/>
            <person name="Stajich J.E."/>
            <person name="de Vries R.P."/>
            <person name="Record E."/>
            <person name="Levasseur A."/>
            <person name="Baker S.E."/>
            <person name="Bartholomew K.A."/>
            <person name="Coutinho P.M."/>
            <person name="Erdmann S."/>
            <person name="Fowler T.J."/>
            <person name="Gathman A.C."/>
            <person name="Lombard V."/>
            <person name="Henrissat B."/>
            <person name="Knabe N."/>
            <person name="Kuees U."/>
            <person name="Lilly W.W."/>
            <person name="Lindquist E."/>
            <person name="Lucas S."/>
            <person name="Magnuson J.K."/>
            <person name="Piumi F."/>
            <person name="Raudaskoski M."/>
            <person name="Salamov A."/>
            <person name="Schmutz J."/>
            <person name="Schwarze F.W.M.R."/>
            <person name="vanKuyk P.A."/>
            <person name="Horton J.S."/>
            <person name="Grigoriev I.V."/>
            <person name="Woesten H.A.B."/>
        </authorList>
    </citation>
    <scope>NUCLEOTIDE SEQUENCE [LARGE SCALE GENOMIC DNA]</scope>
    <source>
        <strain evidence="9">H4-8 / FGSC 9210</strain>
    </source>
</reference>
<feature type="region of interest" description="Disordered" evidence="6">
    <location>
        <begin position="1"/>
        <end position="23"/>
    </location>
</feature>
<dbReference type="GeneID" id="9597512"/>
<dbReference type="InterPro" id="IPR001356">
    <property type="entry name" value="HD"/>
</dbReference>
<dbReference type="InterPro" id="IPR051000">
    <property type="entry name" value="Homeobox_DNA-bind_prot"/>
</dbReference>
<feature type="domain" description="Homeobox" evidence="7">
    <location>
        <begin position="10"/>
        <end position="70"/>
    </location>
</feature>
<dbReference type="RefSeq" id="XP_003037068.1">
    <property type="nucleotide sequence ID" value="XM_003037022.1"/>
</dbReference>
<keyword evidence="1 4" id="KW-0238">DNA-binding</keyword>
<dbReference type="PANTHER" id="PTHR24324">
    <property type="entry name" value="HOMEOBOX PROTEIN HHEX"/>
    <property type="match status" value="1"/>
</dbReference>
<dbReference type="PANTHER" id="PTHR24324:SF9">
    <property type="entry name" value="HOMEOBOX DOMAIN-CONTAINING PROTEIN"/>
    <property type="match status" value="1"/>
</dbReference>
<dbReference type="GO" id="GO:0005634">
    <property type="term" value="C:nucleus"/>
    <property type="evidence" value="ECO:0007669"/>
    <property type="project" value="UniProtKB-SubCell"/>
</dbReference>
<dbReference type="InterPro" id="IPR009057">
    <property type="entry name" value="Homeodomain-like_sf"/>
</dbReference>
<keyword evidence="9" id="KW-1185">Reference proteome</keyword>
<dbReference type="Gene3D" id="1.10.10.60">
    <property type="entry name" value="Homeodomain-like"/>
    <property type="match status" value="3"/>
</dbReference>
<feature type="compositionally biased region" description="Low complexity" evidence="6">
    <location>
        <begin position="220"/>
        <end position="236"/>
    </location>
</feature>
<feature type="compositionally biased region" description="Polar residues" evidence="6">
    <location>
        <begin position="335"/>
        <end position="349"/>
    </location>
</feature>
<evidence type="ECO:0000313" key="8">
    <source>
        <dbReference type="EMBL" id="EFJ02166.1"/>
    </source>
</evidence>
<dbReference type="AlphaFoldDB" id="D8PMP8"/>
<evidence type="ECO:0000313" key="9">
    <source>
        <dbReference type="Proteomes" id="UP000007431"/>
    </source>
</evidence>
<feature type="domain" description="Homeobox" evidence="7">
    <location>
        <begin position="344"/>
        <end position="404"/>
    </location>
</feature>
<name>D8PMP8_SCHCM</name>
<feature type="domain" description="Homeobox" evidence="7">
    <location>
        <begin position="125"/>
        <end position="185"/>
    </location>
</feature>
<evidence type="ECO:0000256" key="2">
    <source>
        <dbReference type="ARBA" id="ARBA00023155"/>
    </source>
</evidence>
<keyword evidence="3 4" id="KW-0539">Nucleus</keyword>
<comment type="subcellular location">
    <subcellularLocation>
        <location evidence="4 5">Nucleus</location>
    </subcellularLocation>
</comment>
<evidence type="ECO:0000259" key="7">
    <source>
        <dbReference type="PROSITE" id="PS50071"/>
    </source>
</evidence>
<feature type="compositionally biased region" description="Basic and acidic residues" evidence="6">
    <location>
        <begin position="95"/>
        <end position="105"/>
    </location>
</feature>
<dbReference type="Pfam" id="PF00046">
    <property type="entry name" value="Homeodomain"/>
    <property type="match status" value="3"/>
</dbReference>
<evidence type="ECO:0000256" key="4">
    <source>
        <dbReference type="PROSITE-ProRule" id="PRU00108"/>
    </source>
</evidence>
<dbReference type="CDD" id="cd00086">
    <property type="entry name" value="homeodomain"/>
    <property type="match status" value="3"/>
</dbReference>
<dbReference type="InParanoid" id="D8PMP8"/>
<dbReference type="VEuPathDB" id="FungiDB:SCHCODRAFT_02613044"/>
<feature type="DNA-binding region" description="Homeobox" evidence="4">
    <location>
        <begin position="127"/>
        <end position="186"/>
    </location>
</feature>
<feature type="compositionally biased region" description="Acidic residues" evidence="6">
    <location>
        <begin position="435"/>
        <end position="453"/>
    </location>
</feature>
<organism evidence="9">
    <name type="scientific">Schizophyllum commune (strain H4-8 / FGSC 9210)</name>
    <name type="common">Split gill fungus</name>
    <dbReference type="NCBI Taxonomy" id="578458"/>
    <lineage>
        <taxon>Eukaryota</taxon>
        <taxon>Fungi</taxon>
        <taxon>Dikarya</taxon>
        <taxon>Basidiomycota</taxon>
        <taxon>Agaricomycotina</taxon>
        <taxon>Agaricomycetes</taxon>
        <taxon>Agaricomycetidae</taxon>
        <taxon>Agaricales</taxon>
        <taxon>Schizophyllaceae</taxon>
        <taxon>Schizophyllum</taxon>
    </lineage>
</organism>
<feature type="region of interest" description="Disordered" evidence="6">
    <location>
        <begin position="394"/>
        <end position="472"/>
    </location>
</feature>
<dbReference type="GO" id="GO:0000978">
    <property type="term" value="F:RNA polymerase II cis-regulatory region sequence-specific DNA binding"/>
    <property type="evidence" value="ECO:0007669"/>
    <property type="project" value="TreeGrafter"/>
</dbReference>
<dbReference type="OrthoDB" id="6159439at2759"/>
<feature type="region of interest" description="Disordered" evidence="6">
    <location>
        <begin position="57"/>
        <end position="138"/>
    </location>
</feature>
<dbReference type="STRING" id="578458.D8PMP8"/>
<dbReference type="InterPro" id="IPR017970">
    <property type="entry name" value="Homeobox_CS"/>
</dbReference>
<accession>D8PMP8</accession>
<dbReference type="EMBL" id="GL377302">
    <property type="protein sequence ID" value="EFJ02166.1"/>
    <property type="molecule type" value="Genomic_DNA"/>
</dbReference>
<evidence type="ECO:0000256" key="3">
    <source>
        <dbReference type="ARBA" id="ARBA00023242"/>
    </source>
</evidence>
<feature type="compositionally biased region" description="Polar residues" evidence="6">
    <location>
        <begin position="454"/>
        <end position="463"/>
    </location>
</feature>
<feature type="compositionally biased region" description="Basic and acidic residues" evidence="6">
    <location>
        <begin position="252"/>
        <end position="286"/>
    </location>
</feature>
<feature type="region of interest" description="Disordered" evidence="6">
    <location>
        <begin position="203"/>
        <end position="357"/>
    </location>
</feature>
<protein>
    <recommendedName>
        <fullName evidence="7">Homeobox domain-containing protein</fullName>
    </recommendedName>
</protein>
<sequence length="671" mass="73575">MSAPSDVVPHSQKKPRNRHSPSQVAALKEVYDKNDHPPLEDRTQLAQKLGMQIKTVNAWFQNRRASSRKRTQRAEAHTDPSRSISGSPPPLDEDDPHHTSQDHSHSSQLHSTSDQATSHTAKSDMTRKPQRNRPTPEQLDELRKLFETTQHPSTEQRTQLAERIGMKYQTITNWFQNQRSVYKNKRAPGNPNLLWGSSSLSTTAPAVSAPAQPLPPPSTHPSLGLSGPPPLSSISAHPRLPSLPISRGASLEPHHLAHGSKPEDNLSDRGSMRAFSDDGHLRDRSDTPLSTAQHSVSSFDRLRPSTPPISTFHGQSPSFGPQRNLTPSPARVKRANSSPRHAKPTSSYPRNRPEPSQLDALRKLFAVTQTPSVEQRTRLADDIGMDLAKVTNWFRNSRQTSRRRQAKGLPDPPPPPSDGKEESVSGSAKPGQSVADDDEVMDGSVEEDVEMDDSNSSRGTPMSTEDESDMEQDVHLPPLDITSRRLPPPLGMTGPRDADGPMIVSPTPIAHLRSRAFGLGLDVPEHGRQMMVDYKAQAASGLPMSPVPILPLPTPSMHVAAPPTSRGLYTPPPLKHVTPPAHGQPMLPSIRLTPPLRQTPPPYPPQAAYAHDRPFDLPLPKADRMSIDQSWASDVSMKDSRSSISSSASVRVEDAMLLLDFSTRSVELVAH</sequence>
<dbReference type="eggNOG" id="KOG1146">
    <property type="taxonomic scope" value="Eukaryota"/>
</dbReference>
<proteinExistence type="predicted"/>
<dbReference type="OMA" id="KPDMDCV"/>
<evidence type="ECO:0000256" key="1">
    <source>
        <dbReference type="ARBA" id="ARBA00023125"/>
    </source>
</evidence>
<evidence type="ECO:0000256" key="6">
    <source>
        <dbReference type="SAM" id="MobiDB-lite"/>
    </source>
</evidence>
<dbReference type="SUPFAM" id="SSF46689">
    <property type="entry name" value="Homeodomain-like"/>
    <property type="match status" value="3"/>
</dbReference>
<dbReference type="Proteomes" id="UP000007431">
    <property type="component" value="Unassembled WGS sequence"/>
</dbReference>
<feature type="compositionally biased region" description="Low complexity" evidence="6">
    <location>
        <begin position="106"/>
        <end position="115"/>
    </location>
</feature>
<gene>
    <name evidence="8" type="ORF">SCHCODRAFT_269958</name>
</gene>
<evidence type="ECO:0000256" key="5">
    <source>
        <dbReference type="RuleBase" id="RU000682"/>
    </source>
</evidence>